<gene>
    <name evidence="1" type="ORF">PLEPLA_LOCUS25122</name>
</gene>
<name>A0A9N7YMG5_PLEPL</name>
<evidence type="ECO:0000313" key="1">
    <source>
        <dbReference type="EMBL" id="CAB1437089.1"/>
    </source>
</evidence>
<protein>
    <submittedName>
        <fullName evidence="1">Uncharacterized protein</fullName>
    </submittedName>
</protein>
<sequence>MVSSRFPPPGSRLVPPDGFYLVPPRLVPTGAWVPPGSSLFFLPGFTLRLLAPHGFYWFHLVPAALVCSPALVPATRLVPPGFTWFPPTVVCPPVWFLTWVPPGVSYLKVSVRSTVVPACRPRRYTVPTVAAGVCEFSECSDRSASAGASRCG</sequence>
<keyword evidence="2" id="KW-1185">Reference proteome</keyword>
<dbReference type="AlphaFoldDB" id="A0A9N7YMG5"/>
<organism evidence="1 2">
    <name type="scientific">Pleuronectes platessa</name>
    <name type="common">European plaice</name>
    <dbReference type="NCBI Taxonomy" id="8262"/>
    <lineage>
        <taxon>Eukaryota</taxon>
        <taxon>Metazoa</taxon>
        <taxon>Chordata</taxon>
        <taxon>Craniata</taxon>
        <taxon>Vertebrata</taxon>
        <taxon>Euteleostomi</taxon>
        <taxon>Actinopterygii</taxon>
        <taxon>Neopterygii</taxon>
        <taxon>Teleostei</taxon>
        <taxon>Neoteleostei</taxon>
        <taxon>Acanthomorphata</taxon>
        <taxon>Carangaria</taxon>
        <taxon>Pleuronectiformes</taxon>
        <taxon>Pleuronectoidei</taxon>
        <taxon>Pleuronectidae</taxon>
        <taxon>Pleuronectes</taxon>
    </lineage>
</organism>
<evidence type="ECO:0000313" key="2">
    <source>
        <dbReference type="Proteomes" id="UP001153269"/>
    </source>
</evidence>
<comment type="caution">
    <text evidence="1">The sequence shown here is derived from an EMBL/GenBank/DDBJ whole genome shotgun (WGS) entry which is preliminary data.</text>
</comment>
<accession>A0A9N7YMG5</accession>
<dbReference type="EMBL" id="CADEAL010001983">
    <property type="protein sequence ID" value="CAB1437089.1"/>
    <property type="molecule type" value="Genomic_DNA"/>
</dbReference>
<dbReference type="Proteomes" id="UP001153269">
    <property type="component" value="Unassembled WGS sequence"/>
</dbReference>
<proteinExistence type="predicted"/>
<reference evidence="1" key="1">
    <citation type="submission" date="2020-03" db="EMBL/GenBank/DDBJ databases">
        <authorList>
            <person name="Weist P."/>
        </authorList>
    </citation>
    <scope>NUCLEOTIDE SEQUENCE</scope>
</reference>